<accession>A0A2S5T6Z2</accession>
<name>A0A2S5T6Z2_9BURK</name>
<evidence type="ECO:0000256" key="2">
    <source>
        <dbReference type="SAM" id="SignalP"/>
    </source>
</evidence>
<comment type="caution">
    <text evidence="3">The sequence shown here is derived from an EMBL/GenBank/DDBJ whole genome shotgun (WGS) entry which is preliminary data.</text>
</comment>
<dbReference type="RefSeq" id="WP_104356465.1">
    <property type="nucleotide sequence ID" value="NZ_CP064338.1"/>
</dbReference>
<feature type="signal peptide" evidence="2">
    <location>
        <begin position="1"/>
        <end position="34"/>
    </location>
</feature>
<keyword evidence="2" id="KW-0732">Signal</keyword>
<evidence type="ECO:0000313" key="4">
    <source>
        <dbReference type="Proteomes" id="UP000239406"/>
    </source>
</evidence>
<dbReference type="PROSITE" id="PS51257">
    <property type="entry name" value="PROKAR_LIPOPROTEIN"/>
    <property type="match status" value="1"/>
</dbReference>
<feature type="chain" id="PRO_5043983048" evidence="2">
    <location>
        <begin position="35"/>
        <end position="168"/>
    </location>
</feature>
<reference evidence="3 4" key="1">
    <citation type="submission" date="2018-02" db="EMBL/GenBank/DDBJ databases">
        <title>Reclassifiation of [Polyangium] brachysporum DSM 7029 as Guopingzhaonella breviflexa gen. nov., sp. nov., a member of the family Comamonadaceae.</title>
        <authorList>
            <person name="Tang B."/>
        </authorList>
    </citation>
    <scope>NUCLEOTIDE SEQUENCE [LARGE SCALE GENOMIC DNA]</scope>
    <source>
        <strain evidence="3 4">DSM 15344</strain>
    </source>
</reference>
<dbReference type="AlphaFoldDB" id="A0A2S5T6Z2"/>
<feature type="compositionally biased region" description="Pro residues" evidence="1">
    <location>
        <begin position="46"/>
        <end position="59"/>
    </location>
</feature>
<sequence length="168" mass="18197">MDKQRGNGRAWRLPAAVATLGAAVAAIMSGCAQKGPTPAPSAGRPETPPATRPAPPAPQLPARNWTQYKLQAGQRIAAANADAVYLDAPPDVLLAIPVLEIELNANGSVRRIEVLRHPRQARDTTQLAIDAVRRAGPFASVAHLPKPWKFTETFLFRDDRKFKPRSLD</sequence>
<dbReference type="Proteomes" id="UP000239406">
    <property type="component" value="Unassembled WGS sequence"/>
</dbReference>
<dbReference type="EMBL" id="PSNY01000004">
    <property type="protein sequence ID" value="PPE70774.1"/>
    <property type="molecule type" value="Genomic_DNA"/>
</dbReference>
<proteinExistence type="predicted"/>
<keyword evidence="4" id="KW-1185">Reference proteome</keyword>
<evidence type="ECO:0000313" key="3">
    <source>
        <dbReference type="EMBL" id="PPE70774.1"/>
    </source>
</evidence>
<gene>
    <name evidence="3" type="ORF">C1702_04320</name>
</gene>
<feature type="region of interest" description="Disordered" evidence="1">
    <location>
        <begin position="31"/>
        <end position="59"/>
    </location>
</feature>
<organism evidence="3 4">
    <name type="scientific">Caldimonas thermodepolymerans</name>
    <dbReference type="NCBI Taxonomy" id="215580"/>
    <lineage>
        <taxon>Bacteria</taxon>
        <taxon>Pseudomonadati</taxon>
        <taxon>Pseudomonadota</taxon>
        <taxon>Betaproteobacteria</taxon>
        <taxon>Burkholderiales</taxon>
        <taxon>Sphaerotilaceae</taxon>
        <taxon>Caldimonas</taxon>
    </lineage>
</organism>
<protein>
    <submittedName>
        <fullName evidence="3">Uncharacterized protein</fullName>
    </submittedName>
</protein>
<evidence type="ECO:0000256" key="1">
    <source>
        <dbReference type="SAM" id="MobiDB-lite"/>
    </source>
</evidence>